<gene>
    <name evidence="3" type="ORF">BD310DRAFT_124789</name>
    <name evidence="2" type="ORF">BD311DRAFT_709874</name>
</gene>
<feature type="transmembrane region" description="Helical" evidence="1">
    <location>
        <begin position="149"/>
        <end position="171"/>
    </location>
</feature>
<dbReference type="Proteomes" id="UP000292082">
    <property type="component" value="Unassembled WGS sequence"/>
</dbReference>
<evidence type="ECO:0008006" key="5">
    <source>
        <dbReference type="Google" id="ProtNLM"/>
    </source>
</evidence>
<dbReference type="STRING" id="114155.A0A4Q9Q6C7"/>
<evidence type="ECO:0000313" key="3">
    <source>
        <dbReference type="EMBL" id="TBU62164.1"/>
    </source>
</evidence>
<dbReference type="OrthoDB" id="3232296at2759"/>
<evidence type="ECO:0000313" key="4">
    <source>
        <dbReference type="Proteomes" id="UP000292082"/>
    </source>
</evidence>
<feature type="transmembrane region" description="Helical" evidence="1">
    <location>
        <begin position="68"/>
        <end position="93"/>
    </location>
</feature>
<evidence type="ECO:0000313" key="2">
    <source>
        <dbReference type="EMBL" id="TBU34400.1"/>
    </source>
</evidence>
<feature type="transmembrane region" description="Helical" evidence="1">
    <location>
        <begin position="105"/>
        <end position="128"/>
    </location>
</feature>
<dbReference type="Proteomes" id="UP000292957">
    <property type="component" value="Unassembled WGS sequence"/>
</dbReference>
<evidence type="ECO:0000256" key="1">
    <source>
        <dbReference type="SAM" id="Phobius"/>
    </source>
</evidence>
<organism evidence="3 4">
    <name type="scientific">Dichomitus squalens</name>
    <dbReference type="NCBI Taxonomy" id="114155"/>
    <lineage>
        <taxon>Eukaryota</taxon>
        <taxon>Fungi</taxon>
        <taxon>Dikarya</taxon>
        <taxon>Basidiomycota</taxon>
        <taxon>Agaricomycotina</taxon>
        <taxon>Agaricomycetes</taxon>
        <taxon>Polyporales</taxon>
        <taxon>Polyporaceae</taxon>
        <taxon>Dichomitus</taxon>
    </lineage>
</organism>
<feature type="transmembrane region" description="Helical" evidence="1">
    <location>
        <begin position="191"/>
        <end position="216"/>
    </location>
</feature>
<accession>A0A4Q9Q6C7</accession>
<keyword evidence="1" id="KW-0812">Transmembrane</keyword>
<feature type="transmembrane region" description="Helical" evidence="1">
    <location>
        <begin position="237"/>
        <end position="256"/>
    </location>
</feature>
<dbReference type="AlphaFoldDB" id="A0A4Q9Q6C7"/>
<keyword evidence="1" id="KW-0472">Membrane</keyword>
<sequence>MHTEYDSPDNNNTISQMSVLAADVGFGPYAKEIAYASFSLATAGQIALLVVILMYFRSSETREQNAPWLNMLAVTLFSTIPPYLLIYGSAIWVPEPPSALCVTQASLIIGTAVMPAMTSISLVWDVMVEIRSMPLNESTAKGYQTMLMATPYIVFIAFSVTAAVLSLIYPFKVSRHPDDLACALENVPLNIASQILSVSVLLMALCLEVHTLVTVLKLRRRDMSGDRRPASFNSSKTVRIIVLTCLQALPLIAMGLRTHLDFPRLRVVAVFAEAFLPLGTSITSAPQGWRKHQVFTWLKKRDDNASRAQSTQQSSSLHVQIVVTIEHFADSERKMPSLLAQGLTEHPQDVLSETTEKPSRI</sequence>
<keyword evidence="4" id="KW-1185">Reference proteome</keyword>
<dbReference type="EMBL" id="ML145095">
    <property type="protein sequence ID" value="TBU62164.1"/>
    <property type="molecule type" value="Genomic_DNA"/>
</dbReference>
<reference evidence="3 4" key="1">
    <citation type="submission" date="2019-01" db="EMBL/GenBank/DDBJ databases">
        <title>Draft genome sequences of three monokaryotic isolates of the white-rot basidiomycete fungus Dichomitus squalens.</title>
        <authorList>
            <consortium name="DOE Joint Genome Institute"/>
            <person name="Lopez S.C."/>
            <person name="Andreopoulos B."/>
            <person name="Pangilinan J."/>
            <person name="Lipzen A."/>
            <person name="Riley R."/>
            <person name="Ahrendt S."/>
            <person name="Ng V."/>
            <person name="Barry K."/>
            <person name="Daum C."/>
            <person name="Grigoriev I.V."/>
            <person name="Hilden K.S."/>
            <person name="Makela M.R."/>
            <person name="de Vries R.P."/>
        </authorList>
    </citation>
    <scope>NUCLEOTIDE SEQUENCE [LARGE SCALE GENOMIC DNA]</scope>
    <source>
        <strain evidence="3 4">CBS 464.89</strain>
        <strain evidence="2">OM18370.1</strain>
    </source>
</reference>
<name>A0A4Q9Q6C7_9APHY</name>
<keyword evidence="1" id="KW-1133">Transmembrane helix</keyword>
<protein>
    <recommendedName>
        <fullName evidence="5">Fungal pheromone mating factor STE2 GPCR-domain-containing protein</fullName>
    </recommendedName>
</protein>
<dbReference type="EMBL" id="ML143388">
    <property type="protein sequence ID" value="TBU34400.1"/>
    <property type="molecule type" value="Genomic_DNA"/>
</dbReference>
<feature type="transmembrane region" description="Helical" evidence="1">
    <location>
        <begin position="33"/>
        <end position="56"/>
    </location>
</feature>
<proteinExistence type="predicted"/>